<comment type="caution">
    <text evidence="1">The sequence shown here is derived from an EMBL/GenBank/DDBJ whole genome shotgun (WGS) entry which is preliminary data.</text>
</comment>
<gene>
    <name evidence="1" type="ORF">CTKZ_31140</name>
</gene>
<sequence length="769" mass="83866">MFAGRVDDNLRRLESYRQRANGSVTRVASLADEDIRDAVDALIDLLGPWDPLDALTWLRMSNLPWGEEYQESTHDGLLAVVEIAGLALLSREPRPADGSHLVDRAVGDSALDPPGEIADLCRRASALVREVLGAALVGELARAQSEGPSAYVRFRMREREVLLRNIEYPHIHTELVREQLGQDDIRRLMRDAVGFEVDDALAVVDAFQERFTSVLDSRITRARAEVGALLESDAPHLAAARARLGSRLHSAAQAFAAAYVGDRLGQRIAATGAELAAAAGTSEDRVAAVIAAFSQPFLGASHDPVNAVKTFLGGHNPWRLKPVLAIGDGRYLCIDVGLMLSAIREVVEASLPASDRPEYAKATARWMENVAVDDLSRVLQPDAVHRNVEYIASTGAAVELDALLVCDTVAIAVEAKGTTLSARSRTGDRARMARDLERIVTKTFEQADRVRATIQAHGELRVRGRDAPPIALQGVSKVLPVALTLEDVSTISGTIHDLLESGLVRFDGTPPWLISQHDLHVITEIVEGPAQMLAYLDQHEKAVTAGVLGVSEELDLFMMFLQDGLWLGDSLDEDGQPTERLFVTSRTDDLDAYYLHTVGDRVSPAPKPAQRWNPGEMRQLLERLQTARPPGWATAVINLQRGDANVRRGIGGAPKRLAKQARRDGAVHDETRCFEDPHHESFGVTVLAAPATWNDTSIEDRLRTLVTARKHIQRASSWTGLAVRGDAPDTVRFLVQLDHAWQPDPALDELVVAIGMRPAAEVGIAPVRG</sequence>
<dbReference type="Proteomes" id="UP000288246">
    <property type="component" value="Unassembled WGS sequence"/>
</dbReference>
<keyword evidence="2" id="KW-1185">Reference proteome</keyword>
<evidence type="ECO:0000313" key="1">
    <source>
        <dbReference type="EMBL" id="GCD21552.1"/>
    </source>
</evidence>
<accession>A0A401V3R9</accession>
<evidence type="ECO:0000313" key="2">
    <source>
        <dbReference type="Proteomes" id="UP000288246"/>
    </source>
</evidence>
<name>A0A401V3R9_9CELL</name>
<organism evidence="1 2">
    <name type="scientific">Cellulomonas algicola</name>
    <dbReference type="NCBI Taxonomy" id="2071633"/>
    <lineage>
        <taxon>Bacteria</taxon>
        <taxon>Bacillati</taxon>
        <taxon>Actinomycetota</taxon>
        <taxon>Actinomycetes</taxon>
        <taxon>Micrococcales</taxon>
        <taxon>Cellulomonadaceae</taxon>
        <taxon>Cellulomonas</taxon>
    </lineage>
</organism>
<dbReference type="EMBL" id="BHYL01000304">
    <property type="protein sequence ID" value="GCD21552.1"/>
    <property type="molecule type" value="Genomic_DNA"/>
</dbReference>
<evidence type="ECO:0008006" key="3">
    <source>
        <dbReference type="Google" id="ProtNLM"/>
    </source>
</evidence>
<dbReference type="AlphaFoldDB" id="A0A401V3R9"/>
<proteinExistence type="predicted"/>
<reference evidence="1 2" key="1">
    <citation type="submission" date="2018-11" db="EMBL/GenBank/DDBJ databases">
        <title>Draft genome sequence of Cellulomonas takizawaensis strain TKZ-21.</title>
        <authorList>
            <person name="Yamamura H."/>
            <person name="Hayashi T."/>
            <person name="Hamada M."/>
            <person name="Serisawa Y."/>
            <person name="Matsuyama K."/>
            <person name="Nakagawa Y."/>
            <person name="Otoguro M."/>
            <person name="Yanagida F."/>
            <person name="Hayakawa M."/>
        </authorList>
    </citation>
    <scope>NUCLEOTIDE SEQUENCE [LARGE SCALE GENOMIC DNA]</scope>
    <source>
        <strain evidence="1 2">TKZ-21</strain>
    </source>
</reference>
<protein>
    <recommendedName>
        <fullName evidence="3">NERD domain-containing protein</fullName>
    </recommendedName>
</protein>